<proteinExistence type="predicted"/>
<dbReference type="CDD" id="cd07178">
    <property type="entry name" value="terB_like_YebE"/>
    <property type="match status" value="1"/>
</dbReference>
<sequence length="234" mass="23875">MKNAGQLLNQFLGGQGAGGAGGGTGVDLQSMLSGKGGLATGAVVGGLAGLMLGGKKPKKIAKKALKVGGVALVGGLAYKAYRDWQNNKATAPAPLDEADLAAPADSAFLPQAAAAQDDLGTALVRAMINAAKADGHITPDERARISEQLGRLSLENSHRQFVETELAKPMDIEAVAGSVDCPEQKAEIYLASVLIVDRNGPAEQGYLAMLAARMGLEADLVAHLHAAADAAEQE</sequence>
<dbReference type="RefSeq" id="WP_115937617.1">
    <property type="nucleotide sequence ID" value="NZ_QRDW01000007.1"/>
</dbReference>
<name>A0A3D9HI59_9PROT</name>
<keyword evidence="2" id="KW-1185">Reference proteome</keyword>
<comment type="caution">
    <text evidence="1">The sequence shown here is derived from an EMBL/GenBank/DDBJ whole genome shotgun (WGS) entry which is preliminary data.</text>
</comment>
<dbReference type="InterPro" id="IPR029024">
    <property type="entry name" value="TerB-like"/>
</dbReference>
<dbReference type="EMBL" id="QRDW01000007">
    <property type="protein sequence ID" value="RED48646.1"/>
    <property type="molecule type" value="Genomic_DNA"/>
</dbReference>
<protein>
    <submittedName>
        <fullName evidence="1">Uncharacterized membrane protein YebE (DUF533 family)</fullName>
    </submittedName>
</protein>
<dbReference type="SUPFAM" id="SSF158682">
    <property type="entry name" value="TerB-like"/>
    <property type="match status" value="1"/>
</dbReference>
<gene>
    <name evidence="1" type="ORF">DFP90_107151</name>
</gene>
<dbReference type="Gene3D" id="1.10.3680.10">
    <property type="entry name" value="TerB-like"/>
    <property type="match status" value="1"/>
</dbReference>
<dbReference type="InterPro" id="IPR007486">
    <property type="entry name" value="YebE"/>
</dbReference>
<dbReference type="OrthoDB" id="5459344at2"/>
<organism evidence="1 2">
    <name type="scientific">Aestuariispira insulae</name>
    <dbReference type="NCBI Taxonomy" id="1461337"/>
    <lineage>
        <taxon>Bacteria</taxon>
        <taxon>Pseudomonadati</taxon>
        <taxon>Pseudomonadota</taxon>
        <taxon>Alphaproteobacteria</taxon>
        <taxon>Rhodospirillales</taxon>
        <taxon>Kiloniellaceae</taxon>
        <taxon>Aestuariispira</taxon>
    </lineage>
</organism>
<evidence type="ECO:0000313" key="2">
    <source>
        <dbReference type="Proteomes" id="UP000256845"/>
    </source>
</evidence>
<accession>A0A3D9HI59</accession>
<dbReference type="Pfam" id="PF04391">
    <property type="entry name" value="DUF533"/>
    <property type="match status" value="1"/>
</dbReference>
<dbReference type="AlphaFoldDB" id="A0A3D9HI59"/>
<reference evidence="1 2" key="1">
    <citation type="submission" date="2018-07" db="EMBL/GenBank/DDBJ databases">
        <title>Genomic Encyclopedia of Type Strains, Phase III (KMG-III): the genomes of soil and plant-associated and newly described type strains.</title>
        <authorList>
            <person name="Whitman W."/>
        </authorList>
    </citation>
    <scope>NUCLEOTIDE SEQUENCE [LARGE SCALE GENOMIC DNA]</scope>
    <source>
        <strain evidence="1 2">CECT 8488</strain>
    </source>
</reference>
<evidence type="ECO:0000313" key="1">
    <source>
        <dbReference type="EMBL" id="RED48646.1"/>
    </source>
</evidence>
<dbReference type="Proteomes" id="UP000256845">
    <property type="component" value="Unassembled WGS sequence"/>
</dbReference>